<dbReference type="InterPro" id="IPR040412">
    <property type="entry name" value="At1g65710-like"/>
</dbReference>
<keyword evidence="4" id="KW-1185">Reference proteome</keyword>
<feature type="compositionally biased region" description="Basic and acidic residues" evidence="1">
    <location>
        <begin position="334"/>
        <end position="345"/>
    </location>
</feature>
<feature type="compositionally biased region" description="Polar residues" evidence="1">
    <location>
        <begin position="491"/>
        <end position="509"/>
    </location>
</feature>
<feature type="compositionally biased region" description="Low complexity" evidence="1">
    <location>
        <begin position="312"/>
        <end position="321"/>
    </location>
</feature>
<reference evidence="2" key="2">
    <citation type="submission" date="2017-06" db="EMBL/GenBank/DDBJ databases">
        <title>WGS assembly of Brachypodium distachyon.</title>
        <authorList>
            <consortium name="The International Brachypodium Initiative"/>
            <person name="Lucas S."/>
            <person name="Harmon-Smith M."/>
            <person name="Lail K."/>
            <person name="Tice H."/>
            <person name="Grimwood J."/>
            <person name="Bruce D."/>
            <person name="Barry K."/>
            <person name="Shu S."/>
            <person name="Lindquist E."/>
            <person name="Wang M."/>
            <person name="Pitluck S."/>
            <person name="Vogel J.P."/>
            <person name="Garvin D.F."/>
            <person name="Mockler T.C."/>
            <person name="Schmutz J."/>
            <person name="Rokhsar D."/>
            <person name="Bevan M.W."/>
        </authorList>
    </citation>
    <scope>NUCLEOTIDE SEQUENCE</scope>
    <source>
        <strain evidence="2">Bd21</strain>
    </source>
</reference>
<protein>
    <submittedName>
        <fullName evidence="2 3">Uncharacterized protein</fullName>
    </submittedName>
</protein>
<feature type="region of interest" description="Disordered" evidence="1">
    <location>
        <begin position="435"/>
        <end position="599"/>
    </location>
</feature>
<evidence type="ECO:0000313" key="3">
    <source>
        <dbReference type="EnsemblPlants" id="KQK00488"/>
    </source>
</evidence>
<dbReference type="HOGENOM" id="CLU_028999_1_0_1"/>
<feature type="compositionally biased region" description="Low complexity" evidence="1">
    <location>
        <begin position="579"/>
        <end position="599"/>
    </location>
</feature>
<dbReference type="OrthoDB" id="1927466at2759"/>
<feature type="compositionally biased region" description="Low complexity" evidence="1">
    <location>
        <begin position="118"/>
        <end position="138"/>
    </location>
</feature>
<evidence type="ECO:0000256" key="1">
    <source>
        <dbReference type="SAM" id="MobiDB-lite"/>
    </source>
</evidence>
<dbReference type="EMBL" id="CM000882">
    <property type="protein sequence ID" value="KQK00488.1"/>
    <property type="molecule type" value="Genomic_DNA"/>
</dbReference>
<feature type="compositionally biased region" description="Basic and acidic residues" evidence="1">
    <location>
        <begin position="478"/>
        <end position="488"/>
    </location>
</feature>
<accession>I1IBY1</accession>
<feature type="region of interest" description="Disordered" evidence="1">
    <location>
        <begin position="1"/>
        <end position="68"/>
    </location>
</feature>
<feature type="compositionally biased region" description="Polar residues" evidence="1">
    <location>
        <begin position="280"/>
        <end position="289"/>
    </location>
</feature>
<feature type="compositionally biased region" description="Low complexity" evidence="1">
    <location>
        <begin position="558"/>
        <end position="568"/>
    </location>
</feature>
<organism evidence="3">
    <name type="scientific">Brachypodium distachyon</name>
    <name type="common">Purple false brome</name>
    <name type="synonym">Trachynia distachya</name>
    <dbReference type="NCBI Taxonomy" id="15368"/>
    <lineage>
        <taxon>Eukaryota</taxon>
        <taxon>Viridiplantae</taxon>
        <taxon>Streptophyta</taxon>
        <taxon>Embryophyta</taxon>
        <taxon>Tracheophyta</taxon>
        <taxon>Spermatophyta</taxon>
        <taxon>Magnoliopsida</taxon>
        <taxon>Liliopsida</taxon>
        <taxon>Poales</taxon>
        <taxon>Poaceae</taxon>
        <taxon>BOP clade</taxon>
        <taxon>Pooideae</taxon>
        <taxon>Stipodae</taxon>
        <taxon>Brachypodieae</taxon>
        <taxon>Brachypodium</taxon>
    </lineage>
</organism>
<dbReference type="Gramene" id="KQK00488">
    <property type="protein sequence ID" value="KQK00488"/>
    <property type="gene ID" value="BRADI_3g49780v3"/>
</dbReference>
<dbReference type="KEGG" id="bdi:100823687"/>
<dbReference type="AlphaFoldDB" id="I1IBY1"/>
<dbReference type="GeneID" id="100823687"/>
<dbReference type="eggNOG" id="ENOG502QUM1">
    <property type="taxonomic scope" value="Eukaryota"/>
</dbReference>
<dbReference type="PANTHER" id="PTHR34367">
    <property type="entry name" value="OS02G0734667 PROTEIN"/>
    <property type="match status" value="1"/>
</dbReference>
<dbReference type="PANTHER" id="PTHR34367:SF3">
    <property type="entry name" value="DUF4005 DOMAIN-CONTAINING PROTEIN"/>
    <property type="match status" value="1"/>
</dbReference>
<proteinExistence type="predicted"/>
<dbReference type="Proteomes" id="UP000008810">
    <property type="component" value="Chromosome 3"/>
</dbReference>
<feature type="compositionally biased region" description="Low complexity" evidence="1">
    <location>
        <begin position="213"/>
        <end position="225"/>
    </location>
</feature>
<reference evidence="3" key="3">
    <citation type="submission" date="2018-08" db="UniProtKB">
        <authorList>
            <consortium name="EnsemblPlants"/>
        </authorList>
    </citation>
    <scope>IDENTIFICATION</scope>
    <source>
        <strain evidence="3">cv. Bd21</strain>
    </source>
</reference>
<reference evidence="2 3" key="1">
    <citation type="journal article" date="2010" name="Nature">
        <title>Genome sequencing and analysis of the model grass Brachypodium distachyon.</title>
        <authorList>
            <consortium name="International Brachypodium Initiative"/>
        </authorList>
    </citation>
    <scope>NUCLEOTIDE SEQUENCE [LARGE SCALE GENOMIC DNA]</scope>
    <source>
        <strain evidence="2">Bd21</strain>
        <strain evidence="3">cv. Bd21</strain>
    </source>
</reference>
<sequence length="599" mass="62762">MGLCFSKKNQEKPPPPAKQPSAEASTKSKKKPGKVADEKAKKITPQPRRAAKAEEEPAAAAAGKKASVVVKSKAAAVVEEEKKKEEARQAVVVAKGPVPVRTSSCTKEEVDAILIQCGRLSRSSSGTGRAASSETGTGNRRRSGSKRSCDFDQERRGGGAEEDCDWEGHGVPVSRPSPHRSSPQRKRSGSRERTGGGSRRSSRSPGRRGEGGAPSAGAASSGAARQQPGKMVSVPAREKGRAPSPAVVAGKGCASPRSSSPARVAMAAGNENAGAGQKTAGPTPSLSRSSSRKAEKSPHRRNPMAEIDENSLRNNNSSNANPQKKSTEVAVAKPTERAKEKKAEIAEETMVAASETRAPSSKTTATRTATENLNPRASSRSRRPSRDFDQSPNLSATQVLDDIQNYHHASGTPPPSFSLPACVSKARSIVEAVADLNSSSSESRACERSNDKGSVNAPAGRHDDDVDLVEPSVHRYVSVRDIRGRGETELQESAGSNSLSGNPWTPSCESTDRTWSTSRSSNNGDEVVDQDPGRHGARSPMNRPRQSKQRPAAQPEPSGRSRAAGSSGVNAHRGRSSAHRGSGSVASGRSVARGVSAGS</sequence>
<dbReference type="EnsemblPlants" id="KQK00488">
    <property type="protein sequence ID" value="KQK00488"/>
    <property type="gene ID" value="BRADI_3g49780v3"/>
</dbReference>
<evidence type="ECO:0000313" key="4">
    <source>
        <dbReference type="Proteomes" id="UP000008810"/>
    </source>
</evidence>
<feature type="compositionally biased region" description="Basic and acidic residues" evidence="1">
    <location>
        <begin position="147"/>
        <end position="159"/>
    </location>
</feature>
<dbReference type="STRING" id="15368.I1IBY1"/>
<feature type="region of interest" description="Disordered" evidence="1">
    <location>
        <begin position="116"/>
        <end position="420"/>
    </location>
</feature>
<dbReference type="OMA" id="YSRLYMN"/>
<gene>
    <name evidence="3" type="primary">LOC100823687</name>
    <name evidence="2" type="ORF">BRADI_3g49780v3</name>
</gene>
<evidence type="ECO:0000313" key="2">
    <source>
        <dbReference type="EMBL" id="KQK00488.1"/>
    </source>
</evidence>
<feature type="compositionally biased region" description="Low complexity" evidence="1">
    <location>
        <begin position="172"/>
        <end position="181"/>
    </location>
</feature>
<feature type="compositionally biased region" description="Polar residues" evidence="1">
    <location>
        <begin position="357"/>
        <end position="373"/>
    </location>
</feature>
<feature type="compositionally biased region" description="Low complexity" evidence="1">
    <location>
        <begin position="254"/>
        <end position="276"/>
    </location>
</feature>
<dbReference type="RefSeq" id="XP_003572745.1">
    <property type="nucleotide sequence ID" value="XM_003572697.4"/>
</dbReference>
<feature type="compositionally biased region" description="Low complexity" evidence="1">
    <location>
        <begin position="58"/>
        <end position="68"/>
    </location>
</feature>
<name>I1IBY1_BRADI</name>